<gene>
    <name evidence="7" type="ORF">DEH80_09555</name>
</gene>
<reference evidence="7 8" key="1">
    <citation type="submission" date="2018-05" db="EMBL/GenBank/DDBJ databases">
        <title>Abyssibacter profundi OUC007T gen. nov., sp. nov, a marine bacterium isolated from seawater of the Mariana Trench.</title>
        <authorList>
            <person name="Zhou S."/>
        </authorList>
    </citation>
    <scope>NUCLEOTIDE SEQUENCE [LARGE SCALE GENOMIC DNA]</scope>
    <source>
        <strain evidence="7 8">OUC007</strain>
    </source>
</reference>
<dbReference type="Gene3D" id="3.30.1490.20">
    <property type="entry name" value="ATP-grasp fold, A domain"/>
    <property type="match status" value="1"/>
</dbReference>
<keyword evidence="4" id="KW-0464">Manganese</keyword>
<dbReference type="Pfam" id="PF02222">
    <property type="entry name" value="ATP-grasp"/>
    <property type="match status" value="1"/>
</dbReference>
<dbReference type="Gene3D" id="3.30.470.20">
    <property type="entry name" value="ATP-grasp fold, B domain"/>
    <property type="match status" value="1"/>
</dbReference>
<accession>A0A363UKW8</accession>
<dbReference type="EMBL" id="QEQK01000007">
    <property type="protein sequence ID" value="PWN56047.1"/>
    <property type="molecule type" value="Genomic_DNA"/>
</dbReference>
<feature type="domain" description="ATP-grasp" evidence="6">
    <location>
        <begin position="286"/>
        <end position="475"/>
    </location>
</feature>
<dbReference type="PROSITE" id="PS50975">
    <property type="entry name" value="ATP_GRASP"/>
    <property type="match status" value="1"/>
</dbReference>
<dbReference type="InterPro" id="IPR013815">
    <property type="entry name" value="ATP_grasp_subdomain_1"/>
</dbReference>
<keyword evidence="7" id="KW-0436">Ligase</keyword>
<evidence type="ECO:0000256" key="2">
    <source>
        <dbReference type="ARBA" id="ARBA00022755"/>
    </source>
</evidence>
<evidence type="ECO:0000256" key="5">
    <source>
        <dbReference type="PROSITE-ProRule" id="PRU00409"/>
    </source>
</evidence>
<sequence>MTGLVVVDRLADWPDPPAEVSVITAADYLTDDRHAGGGRRRVYNLCDSYRYQSAGYYVSLLAGARGHQPLPDITTVQDLKGRDGPRVFRAETDDLVQTSLAPLESDSYELDVYFGRCQAKRHARLARALFNLFPAPLLRARFKRQQRWEIIGLSAIALDEVAPGQRAFMQAAASDYFAGKRPTRKRVKRAHYDLAILHNPAEKEPPSNPKALKLFRHAAEDLGFGVEMLERSDFGRLLEFDALFIRETTAVNHHSYRFARRAAQDDLVVIDDPDSILRCTNKVWLAQRMTRAGVPTPQTLILHRGNLKDVAEQIGFPCVLKQPDSAFSRGVVKIDDEAELRRVARELLERSDLLVVQAFVPTEYDWRIGVLGGQPLYACRYFMAPSHWQIIKRDEAGKQEGDAETLPIDAVPTRVLDVAMKAAATVGKGLYGVDLKQFGKRVALIEVNDNPSIDAGVEDQVLGNDLYRIVMQHMLDRLDERTRRQ</sequence>
<dbReference type="GO" id="GO:0005737">
    <property type="term" value="C:cytoplasm"/>
    <property type="evidence" value="ECO:0007669"/>
    <property type="project" value="TreeGrafter"/>
</dbReference>
<proteinExistence type="predicted"/>
<keyword evidence="1 5" id="KW-0547">Nucleotide-binding</keyword>
<dbReference type="GO" id="GO:0018169">
    <property type="term" value="F:ribosomal S6-glutamic acid ligase activity"/>
    <property type="evidence" value="ECO:0007669"/>
    <property type="project" value="TreeGrafter"/>
</dbReference>
<organism evidence="7 8">
    <name type="scientific">Abyssibacter profundi</name>
    <dbReference type="NCBI Taxonomy" id="2182787"/>
    <lineage>
        <taxon>Bacteria</taxon>
        <taxon>Pseudomonadati</taxon>
        <taxon>Pseudomonadota</taxon>
        <taxon>Gammaproteobacteria</taxon>
        <taxon>Chromatiales</taxon>
        <taxon>Oceanococcaceae</taxon>
        <taxon>Abyssibacter</taxon>
    </lineage>
</organism>
<comment type="caution">
    <text evidence="7">The sequence shown here is derived from an EMBL/GenBank/DDBJ whole genome shotgun (WGS) entry which is preliminary data.</text>
</comment>
<dbReference type="Pfam" id="PF14401">
    <property type="entry name" value="RLAN"/>
    <property type="match status" value="1"/>
</dbReference>
<evidence type="ECO:0000259" key="6">
    <source>
        <dbReference type="PROSITE" id="PS50975"/>
    </source>
</evidence>
<keyword evidence="8" id="KW-1185">Reference proteome</keyword>
<keyword evidence="2" id="KW-0658">Purine biosynthesis</keyword>
<dbReference type="InterPro" id="IPR003135">
    <property type="entry name" value="ATP-grasp_carboxylate-amine"/>
</dbReference>
<dbReference type="PANTHER" id="PTHR21621">
    <property type="entry name" value="RIBOSOMAL PROTEIN S6 MODIFICATION PROTEIN"/>
    <property type="match status" value="1"/>
</dbReference>
<dbReference type="OrthoDB" id="9800957at2"/>
<dbReference type="InterPro" id="IPR011761">
    <property type="entry name" value="ATP-grasp"/>
</dbReference>
<evidence type="ECO:0000313" key="8">
    <source>
        <dbReference type="Proteomes" id="UP000251800"/>
    </source>
</evidence>
<protein>
    <submittedName>
        <fullName evidence="7">RimK family alpha-L-glutamate ligase</fullName>
    </submittedName>
</protein>
<dbReference type="RefSeq" id="WP_109720263.1">
    <property type="nucleotide sequence ID" value="NZ_QEQK01000007.1"/>
</dbReference>
<dbReference type="PANTHER" id="PTHR21621:SF0">
    <property type="entry name" value="BETA-CITRYLGLUTAMATE SYNTHASE B-RELATED"/>
    <property type="match status" value="1"/>
</dbReference>
<dbReference type="AlphaFoldDB" id="A0A363UKW8"/>
<dbReference type="GO" id="GO:0046872">
    <property type="term" value="F:metal ion binding"/>
    <property type="evidence" value="ECO:0007669"/>
    <property type="project" value="InterPro"/>
</dbReference>
<evidence type="ECO:0000313" key="7">
    <source>
        <dbReference type="EMBL" id="PWN56047.1"/>
    </source>
</evidence>
<dbReference type="Proteomes" id="UP000251800">
    <property type="component" value="Unassembled WGS sequence"/>
</dbReference>
<dbReference type="GO" id="GO:0005524">
    <property type="term" value="F:ATP binding"/>
    <property type="evidence" value="ECO:0007669"/>
    <property type="project" value="UniProtKB-UniRule"/>
</dbReference>
<evidence type="ECO:0000256" key="4">
    <source>
        <dbReference type="ARBA" id="ARBA00023211"/>
    </source>
</evidence>
<name>A0A363UKW8_9GAMM</name>
<dbReference type="InterPro" id="IPR025839">
    <property type="entry name" value="RLAN_dom"/>
</dbReference>
<evidence type="ECO:0000256" key="3">
    <source>
        <dbReference type="ARBA" id="ARBA00022840"/>
    </source>
</evidence>
<dbReference type="GO" id="GO:0006164">
    <property type="term" value="P:purine nucleotide biosynthetic process"/>
    <property type="evidence" value="ECO:0007669"/>
    <property type="project" value="UniProtKB-KW"/>
</dbReference>
<keyword evidence="3 5" id="KW-0067">ATP-binding</keyword>
<evidence type="ECO:0000256" key="1">
    <source>
        <dbReference type="ARBA" id="ARBA00022741"/>
    </source>
</evidence>
<dbReference type="GO" id="GO:0009432">
    <property type="term" value="P:SOS response"/>
    <property type="evidence" value="ECO:0007669"/>
    <property type="project" value="TreeGrafter"/>
</dbReference>
<dbReference type="SUPFAM" id="SSF56059">
    <property type="entry name" value="Glutathione synthetase ATP-binding domain-like"/>
    <property type="match status" value="1"/>
</dbReference>